<dbReference type="AlphaFoldDB" id="A0A9D9N999"/>
<dbReference type="EMBL" id="JADIME010000035">
    <property type="protein sequence ID" value="MBO8465002.1"/>
    <property type="molecule type" value="Genomic_DNA"/>
</dbReference>
<keyword evidence="5" id="KW-0732">Signal</keyword>
<evidence type="ECO:0000256" key="2">
    <source>
        <dbReference type="ARBA" id="ARBA00012706"/>
    </source>
</evidence>
<gene>
    <name evidence="7" type="ORF">IAB93_03280</name>
</gene>
<dbReference type="Pfam" id="PF26410">
    <property type="entry name" value="GH5_mannosidase"/>
    <property type="match status" value="1"/>
</dbReference>
<dbReference type="GO" id="GO:0016985">
    <property type="term" value="F:mannan endo-1,4-beta-mannosidase activity"/>
    <property type="evidence" value="ECO:0007669"/>
    <property type="project" value="TreeGrafter"/>
</dbReference>
<evidence type="ECO:0000313" key="7">
    <source>
        <dbReference type="EMBL" id="MBO8465002.1"/>
    </source>
</evidence>
<proteinExistence type="predicted"/>
<dbReference type="InterPro" id="IPR001547">
    <property type="entry name" value="Glyco_hydro_5"/>
</dbReference>
<dbReference type="PANTHER" id="PTHR31451:SF40">
    <property type="entry name" value="GLYCOSIDE HYDROLASE FAMILY 5 DOMAIN-CONTAINING PROTEIN"/>
    <property type="match status" value="1"/>
</dbReference>
<dbReference type="EC" id="3.2.1.78" evidence="2"/>
<evidence type="ECO:0000313" key="8">
    <source>
        <dbReference type="Proteomes" id="UP000823597"/>
    </source>
</evidence>
<evidence type="ECO:0000259" key="6">
    <source>
        <dbReference type="Pfam" id="PF26410"/>
    </source>
</evidence>
<dbReference type="PROSITE" id="PS51257">
    <property type="entry name" value="PROKAR_LIPOPROTEIN"/>
    <property type="match status" value="1"/>
</dbReference>
<dbReference type="InterPro" id="IPR017853">
    <property type="entry name" value="GH"/>
</dbReference>
<evidence type="ECO:0000256" key="4">
    <source>
        <dbReference type="ARBA" id="ARBA00023295"/>
    </source>
</evidence>
<dbReference type="SUPFAM" id="SSF51445">
    <property type="entry name" value="(Trans)glycosidases"/>
    <property type="match status" value="1"/>
</dbReference>
<dbReference type="Gene3D" id="3.20.20.80">
    <property type="entry name" value="Glycosidases"/>
    <property type="match status" value="1"/>
</dbReference>
<evidence type="ECO:0000256" key="1">
    <source>
        <dbReference type="ARBA" id="ARBA00001678"/>
    </source>
</evidence>
<feature type="chain" id="PRO_5039615619" description="mannan endo-1,4-beta-mannosidase" evidence="5">
    <location>
        <begin position="24"/>
        <end position="438"/>
    </location>
</feature>
<feature type="domain" description="Glycoside hydrolase family 5" evidence="6">
    <location>
        <begin position="28"/>
        <end position="429"/>
    </location>
</feature>
<reference evidence="7" key="2">
    <citation type="journal article" date="2021" name="PeerJ">
        <title>Extensive microbial diversity within the chicken gut microbiome revealed by metagenomics and culture.</title>
        <authorList>
            <person name="Gilroy R."/>
            <person name="Ravi A."/>
            <person name="Getino M."/>
            <person name="Pursley I."/>
            <person name="Horton D.L."/>
            <person name="Alikhan N.F."/>
            <person name="Baker D."/>
            <person name="Gharbi K."/>
            <person name="Hall N."/>
            <person name="Watson M."/>
            <person name="Adriaenssens E.M."/>
            <person name="Foster-Nyarko E."/>
            <person name="Jarju S."/>
            <person name="Secka A."/>
            <person name="Antonio M."/>
            <person name="Oren A."/>
            <person name="Chaudhuri R.R."/>
            <person name="La Ragione R."/>
            <person name="Hildebrand F."/>
            <person name="Pallen M.J."/>
        </authorList>
    </citation>
    <scope>NUCLEOTIDE SEQUENCE</scope>
    <source>
        <strain evidence="7">10037</strain>
    </source>
</reference>
<protein>
    <recommendedName>
        <fullName evidence="2">mannan endo-1,4-beta-mannosidase</fullName>
        <ecNumber evidence="2">3.2.1.78</ecNumber>
    </recommendedName>
</protein>
<keyword evidence="4" id="KW-0326">Glycosidase</keyword>
<name>A0A9D9N999_9BACT</name>
<keyword evidence="3" id="KW-0378">Hydrolase</keyword>
<evidence type="ECO:0000256" key="5">
    <source>
        <dbReference type="SAM" id="SignalP"/>
    </source>
</evidence>
<dbReference type="Proteomes" id="UP000823597">
    <property type="component" value="Unassembled WGS sequence"/>
</dbReference>
<accession>A0A9D9N999</accession>
<reference evidence="7" key="1">
    <citation type="submission" date="2020-10" db="EMBL/GenBank/DDBJ databases">
        <authorList>
            <person name="Gilroy R."/>
        </authorList>
    </citation>
    <scope>NUCLEOTIDE SEQUENCE</scope>
    <source>
        <strain evidence="7">10037</strain>
    </source>
</reference>
<comment type="catalytic activity">
    <reaction evidence="1">
        <text>Random hydrolysis of (1-&gt;4)-beta-D-mannosidic linkages in mannans, galactomannans and glucomannans.</text>
        <dbReference type="EC" id="3.2.1.78"/>
    </reaction>
</comment>
<dbReference type="PANTHER" id="PTHR31451">
    <property type="match status" value="1"/>
</dbReference>
<organism evidence="7 8">
    <name type="scientific">Candidatus Merdivivens pullistercoris</name>
    <dbReference type="NCBI Taxonomy" id="2840873"/>
    <lineage>
        <taxon>Bacteria</taxon>
        <taxon>Pseudomonadati</taxon>
        <taxon>Bacteroidota</taxon>
        <taxon>Bacteroidia</taxon>
        <taxon>Bacteroidales</taxon>
        <taxon>Muribaculaceae</taxon>
        <taxon>Muribaculaceae incertae sedis</taxon>
        <taxon>Candidatus Merdivivens</taxon>
    </lineage>
</organism>
<feature type="signal peptide" evidence="5">
    <location>
        <begin position="1"/>
        <end position="23"/>
    </location>
</feature>
<dbReference type="InterPro" id="IPR045053">
    <property type="entry name" value="MAN-like"/>
</dbReference>
<evidence type="ECO:0000256" key="3">
    <source>
        <dbReference type="ARBA" id="ARBA00022801"/>
    </source>
</evidence>
<comment type="caution">
    <text evidence="7">The sequence shown here is derived from an EMBL/GenBank/DDBJ whole genome shotgun (WGS) entry which is preliminary data.</text>
</comment>
<sequence length="438" mass="48853">MKTVGILVLCLSFSIILSCVQVAGDADSFVKVENGKFVKDGKPYYFAGANMWYAAMLASDGEGGDRERLERELDCLDSMGVDNIRVLVGADGDNWTPMKVGPTLQVRPGVYNDSIFNGLDYLLAELGKRDMTAVLYLTNSWEWSGGFGQYLEWAGFGRTPLPKEVSWGEYCAILTQFYDSPQARDMYFNHVKSVVSRVNAITGRPYSEDPAIFSWQLCNEPRPFSDENKEDFLSWARESAAIIKSIDTNHLVSTGSEGLFGCEVDSSLFARLHSLEDIDYFNIHIWPYNWNWVDKGNLDSVDIAIDESRKYIGIHTDAVADAGKPLVIEEFGYPRDGFSFSKDSSVSARDIYYRYIFDIVIESARSGGCIAGCNFWAWGGYAGQSSESEYWRRGDDYCGDPAQEPQGLYSVYAGDSTTVELVRETNELIATATAGIEL</sequence>